<dbReference type="RefSeq" id="WP_070934240.1">
    <property type="nucleotide sequence ID" value="NZ_MIPT01000001.1"/>
</dbReference>
<gene>
    <name evidence="1" type="ORF">BHE75_02817</name>
</gene>
<dbReference type="Gene3D" id="2.40.70.10">
    <property type="entry name" value="Acid Proteases"/>
    <property type="match status" value="2"/>
</dbReference>
<evidence type="ECO:0000313" key="2">
    <source>
        <dbReference type="Proteomes" id="UP000179467"/>
    </source>
</evidence>
<reference evidence="1 2" key="1">
    <citation type="submission" date="2016-09" db="EMBL/GenBank/DDBJ databases">
        <title>Metabolic pathway, cell adaptation mechanisms and a novel monoxygenase revealed through proteogenomic-transcription analysis of a Sphingomonas haloaromaticamans strain degrading the fungicide ortho-phenylphenol.</title>
        <authorList>
            <person name="Perruchon C."/>
            <person name="Papadopoulou E.S."/>
            <person name="Rousidou C."/>
            <person name="Vasileiadis S."/>
            <person name="Tanou G."/>
            <person name="Amoutzias G."/>
            <person name="Molassiotis A."/>
            <person name="Karpouzas D.G."/>
        </authorList>
    </citation>
    <scope>NUCLEOTIDE SEQUENCE [LARGE SCALE GENOMIC DNA]</scope>
    <source>
        <strain evidence="1 2">P3</strain>
    </source>
</reference>
<dbReference type="Proteomes" id="UP000179467">
    <property type="component" value="Unassembled WGS sequence"/>
</dbReference>
<comment type="caution">
    <text evidence="1">The sequence shown here is derived from an EMBL/GenBank/DDBJ whole genome shotgun (WGS) entry which is preliminary data.</text>
</comment>
<name>A0A1S1HF42_9SPHN</name>
<protein>
    <recommendedName>
        <fullName evidence="3">Retroviral aspartyl protease</fullName>
    </recommendedName>
</protein>
<dbReference type="InterPro" id="IPR001969">
    <property type="entry name" value="Aspartic_peptidase_AS"/>
</dbReference>
<dbReference type="EMBL" id="MIPT01000001">
    <property type="protein sequence ID" value="OHT20814.1"/>
    <property type="molecule type" value="Genomic_DNA"/>
</dbReference>
<dbReference type="GO" id="GO:0006508">
    <property type="term" value="P:proteolysis"/>
    <property type="evidence" value="ECO:0007669"/>
    <property type="project" value="InterPro"/>
</dbReference>
<dbReference type="AlphaFoldDB" id="A0A1S1HF42"/>
<dbReference type="CDD" id="cd05483">
    <property type="entry name" value="retropepsin_like_bacteria"/>
    <property type="match status" value="1"/>
</dbReference>
<dbReference type="SUPFAM" id="SSF50630">
    <property type="entry name" value="Acid proteases"/>
    <property type="match status" value="2"/>
</dbReference>
<keyword evidence="2" id="KW-1185">Reference proteome</keyword>
<evidence type="ECO:0000313" key="1">
    <source>
        <dbReference type="EMBL" id="OHT20814.1"/>
    </source>
</evidence>
<dbReference type="OrthoDB" id="107347at2"/>
<dbReference type="PROSITE" id="PS00141">
    <property type="entry name" value="ASP_PROTEASE"/>
    <property type="match status" value="2"/>
</dbReference>
<proteinExistence type="predicted"/>
<dbReference type="GO" id="GO:0004190">
    <property type="term" value="F:aspartic-type endopeptidase activity"/>
    <property type="evidence" value="ECO:0007669"/>
    <property type="project" value="InterPro"/>
</dbReference>
<dbReference type="InterPro" id="IPR034122">
    <property type="entry name" value="Retropepsin-like_bacterial"/>
</dbReference>
<evidence type="ECO:0008006" key="3">
    <source>
        <dbReference type="Google" id="ProtNLM"/>
    </source>
</evidence>
<dbReference type="InterPro" id="IPR021109">
    <property type="entry name" value="Peptidase_aspartic_dom_sf"/>
</dbReference>
<dbReference type="Pfam" id="PF13650">
    <property type="entry name" value="Asp_protease_2"/>
    <property type="match status" value="2"/>
</dbReference>
<sequence length="332" mass="34994">MLLDTIFAGVIASVAAGSAVQPPVASVPSVVSSAPALDSQEVQTLVTALDTAERMTVGVYINGSGPYHFAVDTGSDRTVVARSLSDRLDLPKGAGALMHSMGGENRIGTAKISTLQVGELEVKGVTAPVLADQHLGVSGLLGVDGLVNQRVEMDFIAGNMKIYPSRVVGEEPADPDTIVVKARRKYGQLILVDADIDGEKVSVILDSGAQVSIGNNALRRKLASKGKQGSVQVVTLVDVAGRSLQAEMGQLPKMRIGGLRVENLSIAWTEAHPFKMFGLSNKPAMLLGMDLLRSFERVSVDFGNKRVRFLPREMGRRGLASRETAGAAAPAL</sequence>
<organism evidence="1 2">
    <name type="scientific">Edaphosphingomonas haloaromaticamans</name>
    <dbReference type="NCBI Taxonomy" id="653954"/>
    <lineage>
        <taxon>Bacteria</taxon>
        <taxon>Pseudomonadati</taxon>
        <taxon>Pseudomonadota</taxon>
        <taxon>Alphaproteobacteria</taxon>
        <taxon>Sphingomonadales</taxon>
        <taxon>Rhizorhabdaceae</taxon>
        <taxon>Edaphosphingomonas</taxon>
    </lineage>
</organism>
<accession>A0A1S1HF42</accession>